<name>A0A382AKY6_9ZZZZ</name>
<dbReference type="EMBL" id="UINC01025662">
    <property type="protein sequence ID" value="SVB01647.1"/>
    <property type="molecule type" value="Genomic_DNA"/>
</dbReference>
<reference evidence="1" key="1">
    <citation type="submission" date="2018-05" db="EMBL/GenBank/DDBJ databases">
        <authorList>
            <person name="Lanie J.A."/>
            <person name="Ng W.-L."/>
            <person name="Kazmierczak K.M."/>
            <person name="Andrzejewski T.M."/>
            <person name="Davidsen T.M."/>
            <person name="Wayne K.J."/>
            <person name="Tettelin H."/>
            <person name="Glass J.I."/>
            <person name="Rusch D."/>
            <person name="Podicherti R."/>
            <person name="Tsui H.-C.T."/>
            <person name="Winkler M.E."/>
        </authorList>
    </citation>
    <scope>NUCLEOTIDE SEQUENCE</scope>
</reference>
<accession>A0A382AKY6</accession>
<sequence>MKVLPWESSLVIISPEMVISSPSGSDSEQALSRRATESKQIKCIVGLTLFFMVMNCNK</sequence>
<organism evidence="1">
    <name type="scientific">marine metagenome</name>
    <dbReference type="NCBI Taxonomy" id="408172"/>
    <lineage>
        <taxon>unclassified sequences</taxon>
        <taxon>metagenomes</taxon>
        <taxon>ecological metagenomes</taxon>
    </lineage>
</organism>
<dbReference type="AlphaFoldDB" id="A0A382AKY6"/>
<proteinExistence type="predicted"/>
<protein>
    <submittedName>
        <fullName evidence="1">Uncharacterized protein</fullName>
    </submittedName>
</protein>
<gene>
    <name evidence="1" type="ORF">METZ01_LOCUS154501</name>
</gene>
<evidence type="ECO:0000313" key="1">
    <source>
        <dbReference type="EMBL" id="SVB01647.1"/>
    </source>
</evidence>